<keyword evidence="2" id="KW-0456">Lyase</keyword>
<evidence type="ECO:0000259" key="1">
    <source>
        <dbReference type="PROSITE" id="PS51819"/>
    </source>
</evidence>
<dbReference type="GO" id="GO:0016829">
    <property type="term" value="F:lyase activity"/>
    <property type="evidence" value="ECO:0007669"/>
    <property type="project" value="UniProtKB-KW"/>
</dbReference>
<organism evidence="2 3">
    <name type="scientific">Stakelama sediminis</name>
    <dbReference type="NCBI Taxonomy" id="463200"/>
    <lineage>
        <taxon>Bacteria</taxon>
        <taxon>Pseudomonadati</taxon>
        <taxon>Pseudomonadota</taxon>
        <taxon>Alphaproteobacteria</taxon>
        <taxon>Sphingomonadales</taxon>
        <taxon>Sphingomonadaceae</taxon>
        <taxon>Stakelama</taxon>
    </lineage>
</organism>
<keyword evidence="2" id="KW-0223">Dioxygenase</keyword>
<evidence type="ECO:0000313" key="2">
    <source>
        <dbReference type="EMBL" id="MBB5717863.1"/>
    </source>
</evidence>
<dbReference type="InterPro" id="IPR004360">
    <property type="entry name" value="Glyas_Fos-R_dOase_dom"/>
</dbReference>
<sequence>MLDHIGLTVSDHAASRGFYDAVLTAIGIDRVLEVTAEQTGAHAHTGYGKDGKPFFWIGGGATVSGPIHAAFTVESRAHVDAFHAAGLAAGGTDNGAPGLRPYYHPDYYGAFILDPDGNNIEAVCHQPA</sequence>
<dbReference type="PANTHER" id="PTHR35006">
    <property type="entry name" value="GLYOXALASE FAMILY PROTEIN (AFU_ORTHOLOGUE AFUA_5G14830)"/>
    <property type="match status" value="1"/>
</dbReference>
<dbReference type="Proteomes" id="UP000554342">
    <property type="component" value="Unassembled WGS sequence"/>
</dbReference>
<name>A0A840YW51_9SPHN</name>
<dbReference type="InterPro" id="IPR029068">
    <property type="entry name" value="Glyas_Bleomycin-R_OHBP_Dase"/>
</dbReference>
<proteinExistence type="predicted"/>
<feature type="domain" description="VOC" evidence="1">
    <location>
        <begin position="1"/>
        <end position="125"/>
    </location>
</feature>
<keyword evidence="2" id="KW-0560">Oxidoreductase</keyword>
<accession>A0A840YW51</accession>
<comment type="caution">
    <text evidence="2">The sequence shown here is derived from an EMBL/GenBank/DDBJ whole genome shotgun (WGS) entry which is preliminary data.</text>
</comment>
<reference evidence="2 3" key="1">
    <citation type="submission" date="2020-08" db="EMBL/GenBank/DDBJ databases">
        <title>Genomic Encyclopedia of Type Strains, Phase IV (KMG-IV): sequencing the most valuable type-strain genomes for metagenomic binning, comparative biology and taxonomic classification.</title>
        <authorList>
            <person name="Goeker M."/>
        </authorList>
    </citation>
    <scope>NUCLEOTIDE SEQUENCE [LARGE SCALE GENOMIC DNA]</scope>
    <source>
        <strain evidence="2 3">DSM 27203</strain>
    </source>
</reference>
<dbReference type="AlphaFoldDB" id="A0A840YW51"/>
<dbReference type="EMBL" id="JACIJI010000001">
    <property type="protein sequence ID" value="MBB5717863.1"/>
    <property type="molecule type" value="Genomic_DNA"/>
</dbReference>
<dbReference type="SUPFAM" id="SSF54593">
    <property type="entry name" value="Glyoxalase/Bleomycin resistance protein/Dihydroxybiphenyl dioxygenase"/>
    <property type="match status" value="1"/>
</dbReference>
<dbReference type="Gene3D" id="3.10.180.10">
    <property type="entry name" value="2,3-Dihydroxybiphenyl 1,2-Dioxygenase, domain 1"/>
    <property type="match status" value="1"/>
</dbReference>
<keyword evidence="3" id="KW-1185">Reference proteome</keyword>
<dbReference type="InterPro" id="IPR037523">
    <property type="entry name" value="VOC_core"/>
</dbReference>
<dbReference type="RefSeq" id="WP_184001575.1">
    <property type="nucleotide sequence ID" value="NZ_BAABIF010000004.1"/>
</dbReference>
<dbReference type="GO" id="GO:0051213">
    <property type="term" value="F:dioxygenase activity"/>
    <property type="evidence" value="ECO:0007669"/>
    <property type="project" value="UniProtKB-KW"/>
</dbReference>
<dbReference type="Pfam" id="PF00903">
    <property type="entry name" value="Glyoxalase"/>
    <property type="match status" value="1"/>
</dbReference>
<protein>
    <submittedName>
        <fullName evidence="2">Catechol 2,3-dioxygenase-like lactoylglutathione lyase family enzyme</fullName>
    </submittedName>
</protein>
<gene>
    <name evidence="2" type="ORF">FHR23_000770</name>
</gene>
<dbReference type="PANTHER" id="PTHR35006:SF2">
    <property type="entry name" value="GLYOXALASE FAMILY PROTEIN (AFU_ORTHOLOGUE AFUA_5G14830)"/>
    <property type="match status" value="1"/>
</dbReference>
<dbReference type="PROSITE" id="PS51819">
    <property type="entry name" value="VOC"/>
    <property type="match status" value="1"/>
</dbReference>
<evidence type="ECO:0000313" key="3">
    <source>
        <dbReference type="Proteomes" id="UP000554342"/>
    </source>
</evidence>
<dbReference type="CDD" id="cd07262">
    <property type="entry name" value="VOC_like"/>
    <property type="match status" value="1"/>
</dbReference>